<organism evidence="1 2">
    <name type="scientific">Elysia crispata</name>
    <name type="common">lettuce slug</name>
    <dbReference type="NCBI Taxonomy" id="231223"/>
    <lineage>
        <taxon>Eukaryota</taxon>
        <taxon>Metazoa</taxon>
        <taxon>Spiralia</taxon>
        <taxon>Lophotrochozoa</taxon>
        <taxon>Mollusca</taxon>
        <taxon>Gastropoda</taxon>
        <taxon>Heterobranchia</taxon>
        <taxon>Euthyneura</taxon>
        <taxon>Panpulmonata</taxon>
        <taxon>Sacoglossa</taxon>
        <taxon>Placobranchoidea</taxon>
        <taxon>Plakobranchidae</taxon>
        <taxon>Elysia</taxon>
    </lineage>
</organism>
<keyword evidence="2" id="KW-1185">Reference proteome</keyword>
<evidence type="ECO:0000313" key="1">
    <source>
        <dbReference type="EMBL" id="KAK3794294.1"/>
    </source>
</evidence>
<name>A0AAE1E4P9_9GAST</name>
<dbReference type="EMBL" id="JAWDGP010001129">
    <property type="protein sequence ID" value="KAK3794294.1"/>
    <property type="molecule type" value="Genomic_DNA"/>
</dbReference>
<protein>
    <submittedName>
        <fullName evidence="1">Uncharacterized protein</fullName>
    </submittedName>
</protein>
<comment type="caution">
    <text evidence="1">The sequence shown here is derived from an EMBL/GenBank/DDBJ whole genome shotgun (WGS) entry which is preliminary data.</text>
</comment>
<dbReference type="AlphaFoldDB" id="A0AAE1E4P9"/>
<evidence type="ECO:0000313" key="2">
    <source>
        <dbReference type="Proteomes" id="UP001283361"/>
    </source>
</evidence>
<reference evidence="1" key="1">
    <citation type="journal article" date="2023" name="G3 (Bethesda)">
        <title>A reference genome for the long-term kleptoplast-retaining sea slug Elysia crispata morphotype clarki.</title>
        <authorList>
            <person name="Eastman K.E."/>
            <person name="Pendleton A.L."/>
            <person name="Shaikh M.A."/>
            <person name="Suttiyut T."/>
            <person name="Ogas R."/>
            <person name="Tomko P."/>
            <person name="Gavelis G."/>
            <person name="Widhalm J.R."/>
            <person name="Wisecaver J.H."/>
        </authorList>
    </citation>
    <scope>NUCLEOTIDE SEQUENCE</scope>
    <source>
        <strain evidence="1">ECLA1</strain>
    </source>
</reference>
<accession>A0AAE1E4P9</accession>
<proteinExistence type="predicted"/>
<dbReference type="Proteomes" id="UP001283361">
    <property type="component" value="Unassembled WGS sequence"/>
</dbReference>
<sequence length="72" mass="7780">MSAGLGEGREEEKVVRGLVGIASTRPGKGSGLCHGSPQMDGGYSARSRLEMVSGLLWELKRYVCHDTCLSRR</sequence>
<gene>
    <name evidence="1" type="ORF">RRG08_060964</name>
</gene>